<dbReference type="EMBL" id="JAACLJ010000004">
    <property type="protein sequence ID" value="KAF4587379.1"/>
    <property type="molecule type" value="Genomic_DNA"/>
</dbReference>
<dbReference type="Proteomes" id="UP000562929">
    <property type="component" value="Unassembled WGS sequence"/>
</dbReference>
<feature type="compositionally biased region" description="Basic residues" evidence="1">
    <location>
        <begin position="89"/>
        <end position="99"/>
    </location>
</feature>
<feature type="region of interest" description="Disordered" evidence="1">
    <location>
        <begin position="43"/>
        <end position="130"/>
    </location>
</feature>
<evidence type="ECO:0000313" key="3">
    <source>
        <dbReference type="EMBL" id="KAF4587379.1"/>
    </source>
</evidence>
<feature type="compositionally biased region" description="Low complexity" evidence="1">
    <location>
        <begin position="43"/>
        <end position="62"/>
    </location>
</feature>
<protein>
    <submittedName>
        <fullName evidence="3">Uncharacterized protein</fullName>
    </submittedName>
</protein>
<feature type="compositionally biased region" description="Basic residues" evidence="1">
    <location>
        <begin position="66"/>
        <end position="76"/>
    </location>
</feature>
<feature type="chain" id="PRO_5034316249" evidence="2">
    <location>
        <begin position="23"/>
        <end position="176"/>
    </location>
</feature>
<feature type="signal peptide" evidence="2">
    <location>
        <begin position="1"/>
        <end position="22"/>
    </location>
</feature>
<sequence length="176" mass="18862">MRGRGRVVVRLGLDILVRMASCALLTRLLPTSAVLTSRVSRNAAKSKASKANFNTQPAQHPQQPRPRPHPQPHHHPPLPALNLSLHPNPQHHHHGKHNLRQPPDLNLHHRTPPLGPLLPPQRNNRQSLLPSSQAPLATVPAAPAPAVDVTSAAAVAVDAGVWAYVLACAAGVLVLL</sequence>
<name>A0A8H4VDG5_9HYPO</name>
<gene>
    <name evidence="3" type="ORF">GQ602_004072</name>
</gene>
<evidence type="ECO:0000256" key="2">
    <source>
        <dbReference type="SAM" id="SignalP"/>
    </source>
</evidence>
<accession>A0A8H4VDG5</accession>
<feature type="compositionally biased region" description="Polar residues" evidence="1">
    <location>
        <begin position="121"/>
        <end position="130"/>
    </location>
</feature>
<evidence type="ECO:0000256" key="1">
    <source>
        <dbReference type="SAM" id="MobiDB-lite"/>
    </source>
</evidence>
<keyword evidence="4" id="KW-1185">Reference proteome</keyword>
<comment type="caution">
    <text evidence="3">The sequence shown here is derived from an EMBL/GenBank/DDBJ whole genome shotgun (WGS) entry which is preliminary data.</text>
</comment>
<organism evidence="3 4">
    <name type="scientific">Ophiocordyceps camponoti-floridani</name>
    <dbReference type="NCBI Taxonomy" id="2030778"/>
    <lineage>
        <taxon>Eukaryota</taxon>
        <taxon>Fungi</taxon>
        <taxon>Dikarya</taxon>
        <taxon>Ascomycota</taxon>
        <taxon>Pezizomycotina</taxon>
        <taxon>Sordariomycetes</taxon>
        <taxon>Hypocreomycetidae</taxon>
        <taxon>Hypocreales</taxon>
        <taxon>Ophiocordycipitaceae</taxon>
        <taxon>Ophiocordyceps</taxon>
    </lineage>
</organism>
<dbReference type="AlphaFoldDB" id="A0A8H4VDG5"/>
<keyword evidence="2" id="KW-0732">Signal</keyword>
<proteinExistence type="predicted"/>
<reference evidence="3 4" key="1">
    <citation type="journal article" date="2020" name="G3 (Bethesda)">
        <title>Genetic Underpinnings of Host Manipulation by Ophiocordyceps as Revealed by Comparative Transcriptomics.</title>
        <authorList>
            <person name="Will I."/>
            <person name="Das B."/>
            <person name="Trinh T."/>
            <person name="Brachmann A."/>
            <person name="Ohm R.A."/>
            <person name="de Bekker C."/>
        </authorList>
    </citation>
    <scope>NUCLEOTIDE SEQUENCE [LARGE SCALE GENOMIC DNA]</scope>
    <source>
        <strain evidence="3 4">EC05</strain>
    </source>
</reference>
<evidence type="ECO:0000313" key="4">
    <source>
        <dbReference type="Proteomes" id="UP000562929"/>
    </source>
</evidence>